<protein>
    <recommendedName>
        <fullName evidence="1">ATPase dynein-related AAA domain-containing protein</fullName>
    </recommendedName>
</protein>
<name>A0ABQ2HIU3_9BACT</name>
<keyword evidence="3" id="KW-1185">Reference proteome</keyword>
<evidence type="ECO:0000259" key="1">
    <source>
        <dbReference type="Pfam" id="PF07728"/>
    </source>
</evidence>
<organism evidence="2 3">
    <name type="scientific">Dyadobacter beijingensis</name>
    <dbReference type="NCBI Taxonomy" id="365489"/>
    <lineage>
        <taxon>Bacteria</taxon>
        <taxon>Pseudomonadati</taxon>
        <taxon>Bacteroidota</taxon>
        <taxon>Cytophagia</taxon>
        <taxon>Cytophagales</taxon>
        <taxon>Spirosomataceae</taxon>
        <taxon>Dyadobacter</taxon>
    </lineage>
</organism>
<dbReference type="InterPro" id="IPR027417">
    <property type="entry name" value="P-loop_NTPase"/>
</dbReference>
<dbReference type="PANTHER" id="PTHR37291">
    <property type="entry name" value="5-METHYLCYTOSINE-SPECIFIC RESTRICTION ENZYME B"/>
    <property type="match status" value="1"/>
</dbReference>
<dbReference type="Gene3D" id="3.40.50.300">
    <property type="entry name" value="P-loop containing nucleotide triphosphate hydrolases"/>
    <property type="match status" value="1"/>
</dbReference>
<dbReference type="PANTHER" id="PTHR37291:SF1">
    <property type="entry name" value="TYPE IV METHYL-DIRECTED RESTRICTION ENZYME ECOKMCRB SUBUNIT"/>
    <property type="match status" value="1"/>
</dbReference>
<gene>
    <name evidence="2" type="ORF">GCM10010967_13160</name>
</gene>
<evidence type="ECO:0000313" key="3">
    <source>
        <dbReference type="Proteomes" id="UP000632339"/>
    </source>
</evidence>
<comment type="caution">
    <text evidence="2">The sequence shown here is derived from an EMBL/GenBank/DDBJ whole genome shotgun (WGS) entry which is preliminary data.</text>
</comment>
<dbReference type="Pfam" id="PF07728">
    <property type="entry name" value="AAA_5"/>
    <property type="match status" value="1"/>
</dbReference>
<accession>A0ABQ2HIU3</accession>
<feature type="domain" description="ATPase dynein-related AAA" evidence="1">
    <location>
        <begin position="353"/>
        <end position="434"/>
    </location>
</feature>
<reference evidence="3" key="1">
    <citation type="journal article" date="2019" name="Int. J. Syst. Evol. Microbiol.">
        <title>The Global Catalogue of Microorganisms (GCM) 10K type strain sequencing project: providing services to taxonomists for standard genome sequencing and annotation.</title>
        <authorList>
            <consortium name="The Broad Institute Genomics Platform"/>
            <consortium name="The Broad Institute Genome Sequencing Center for Infectious Disease"/>
            <person name="Wu L."/>
            <person name="Ma J."/>
        </authorList>
    </citation>
    <scope>NUCLEOTIDE SEQUENCE [LARGE SCALE GENOMIC DNA]</scope>
    <source>
        <strain evidence="3">CGMCC 1.6375</strain>
    </source>
</reference>
<dbReference type="InterPro" id="IPR052934">
    <property type="entry name" value="Methyl-DNA_Rec/Restrict_Enz"/>
</dbReference>
<dbReference type="RefSeq" id="WP_019945537.1">
    <property type="nucleotide sequence ID" value="NZ_BMLI01000001.1"/>
</dbReference>
<dbReference type="SUPFAM" id="SSF52540">
    <property type="entry name" value="P-loop containing nucleoside triphosphate hydrolases"/>
    <property type="match status" value="1"/>
</dbReference>
<dbReference type="Proteomes" id="UP000632339">
    <property type="component" value="Unassembled WGS sequence"/>
</dbReference>
<proteinExistence type="predicted"/>
<sequence>MEIEYYCAGFTWNDGKDSQLQRFIRDGIWENGYDDKHLEVIKKIPVGSKIAAKTSFTRKKNGETISVLGVHAIGVVTDNPGDGKHLSVDWEKNFQPFEVEKGGAYRSTMTRVASQKNIDLIFGNKPSHEINNMELEPDAGVQNFPLNQILYGPPGTGKTYLTIKKAVAIIDGLDDGDLAGKSREDLKTRFEELKQTGQIEFCTFHQNMSYEDFIEGIKPAISENNQVIYDIQPGVFKKLATKANDNLLFANSTDSGRITFDEAFDMLQNEWEENKEMKFPLVREGKEYTILGFTNTSIRFRKASGGSGHTLSIGTLKEQFYGTRQMQKTGVGIYYPALLRKLNSYKSPEPVDKQEKRYVLIIDEINRGNVSQIFGELISLIEDDKRLGASEYLEALLPYSKEKFGVPSNLYIIGTMNTADRSVEALDTALRRRFSFQEISPNPELLEKDIEGFPLKDILITINKRIEKLLDRDHLIGHSYFLAVHNLFDLKLTFQNKIIPLLQEYFFGDYGKIGLVLGQGFINVEEVSEPNLFAKFDYSDSEAFNERPVYTLQNASAMSDEAFVNALKLLINK</sequence>
<evidence type="ECO:0000313" key="2">
    <source>
        <dbReference type="EMBL" id="GGM82818.1"/>
    </source>
</evidence>
<dbReference type="EMBL" id="BMLI01000001">
    <property type="protein sequence ID" value="GGM82818.1"/>
    <property type="molecule type" value="Genomic_DNA"/>
</dbReference>
<dbReference type="InterPro" id="IPR011704">
    <property type="entry name" value="ATPase_dyneun-rel_AAA"/>
</dbReference>